<sequence length="188" mass="20678">MSKKILVPLAEGFEEIEAITIIDILRRANLEVITASLTDNLEVKGGHNIIVKADTILDKVINEDFDAISLAGGMGGMNNLKNDKRIIEKIQKMYKEKKLVSAVCASPIVLGEAKVLKGKYTCFPSCEKSINMGEYVEKDLVVVDENIITSKGPATSMLFALEIVKYLTGKNEELPNALLMPILIKNIK</sequence>
<keyword evidence="3" id="KW-1185">Reference proteome</keyword>
<organism evidence="2 3">
    <name type="scientific">Brachyspira catarrhinii</name>
    <dbReference type="NCBI Taxonomy" id="2528966"/>
    <lineage>
        <taxon>Bacteria</taxon>
        <taxon>Pseudomonadati</taxon>
        <taxon>Spirochaetota</taxon>
        <taxon>Spirochaetia</taxon>
        <taxon>Brachyspirales</taxon>
        <taxon>Brachyspiraceae</taxon>
        <taxon>Brachyspira</taxon>
    </lineage>
</organism>
<dbReference type="EMBL" id="SJDU01000223">
    <property type="protein sequence ID" value="TKZ33782.1"/>
    <property type="molecule type" value="Genomic_DNA"/>
</dbReference>
<accession>A0ABY2TRM4</accession>
<protein>
    <submittedName>
        <fullName evidence="2">DJ-1/PfpI family protein</fullName>
    </submittedName>
</protein>
<gene>
    <name evidence="2" type="ORF">EZH24_08380</name>
</gene>
<dbReference type="SUPFAM" id="SSF52317">
    <property type="entry name" value="Class I glutamine amidotransferase-like"/>
    <property type="match status" value="1"/>
</dbReference>
<reference evidence="2 3" key="1">
    <citation type="journal article" date="2019" name="Anaerobe">
        <title>Brachyspira catarrhinii sp. nov., an anaerobic intestinal spirochaete isolated from vervet monkeys may have been misidentified as Brachyspira aalborgi in previous studies.</title>
        <authorList>
            <person name="Phillips N.D."/>
            <person name="La T."/>
            <person name="Hampson D.J."/>
        </authorList>
    </citation>
    <scope>NUCLEOTIDE SEQUENCE [LARGE SCALE GENOMIC DNA]</scope>
    <source>
        <strain evidence="2 3">Z12</strain>
    </source>
</reference>
<dbReference type="Proteomes" id="UP000310168">
    <property type="component" value="Unassembled WGS sequence"/>
</dbReference>
<feature type="domain" description="DJ-1/PfpI" evidence="1">
    <location>
        <begin position="3"/>
        <end position="165"/>
    </location>
</feature>
<evidence type="ECO:0000259" key="1">
    <source>
        <dbReference type="Pfam" id="PF01965"/>
    </source>
</evidence>
<name>A0ABY2TRM4_9SPIR</name>
<dbReference type="PANTHER" id="PTHR48094:SF12">
    <property type="entry name" value="PARKINSON DISEASE PROTEIN 7 HOMOLOG"/>
    <property type="match status" value="1"/>
</dbReference>
<dbReference type="InterPro" id="IPR006287">
    <property type="entry name" value="DJ-1"/>
</dbReference>
<dbReference type="NCBIfam" id="TIGR01383">
    <property type="entry name" value="not_thiJ"/>
    <property type="match status" value="1"/>
</dbReference>
<proteinExistence type="predicted"/>
<evidence type="ECO:0000313" key="3">
    <source>
        <dbReference type="Proteomes" id="UP000310168"/>
    </source>
</evidence>
<comment type="caution">
    <text evidence="2">The sequence shown here is derived from an EMBL/GenBank/DDBJ whole genome shotgun (WGS) entry which is preliminary data.</text>
</comment>
<dbReference type="InterPro" id="IPR002818">
    <property type="entry name" value="DJ-1/PfpI"/>
</dbReference>
<dbReference type="Pfam" id="PF01965">
    <property type="entry name" value="DJ-1_PfpI"/>
    <property type="match status" value="1"/>
</dbReference>
<dbReference type="InterPro" id="IPR050325">
    <property type="entry name" value="Prot/Nucl_acid_deglycase"/>
</dbReference>
<dbReference type="PANTHER" id="PTHR48094">
    <property type="entry name" value="PROTEIN/NUCLEIC ACID DEGLYCASE DJ-1-RELATED"/>
    <property type="match status" value="1"/>
</dbReference>
<dbReference type="InterPro" id="IPR029062">
    <property type="entry name" value="Class_I_gatase-like"/>
</dbReference>
<dbReference type="Gene3D" id="3.40.50.880">
    <property type="match status" value="1"/>
</dbReference>
<evidence type="ECO:0000313" key="2">
    <source>
        <dbReference type="EMBL" id="TKZ33782.1"/>
    </source>
</evidence>
<dbReference type="RefSeq" id="WP_137998706.1">
    <property type="nucleotide sequence ID" value="NZ_SJDU01000223.1"/>
</dbReference>
<dbReference type="CDD" id="cd03135">
    <property type="entry name" value="GATase1_DJ-1"/>
    <property type="match status" value="1"/>
</dbReference>